<gene>
    <name evidence="1" type="ORF">METZ01_LOCUS202035</name>
</gene>
<sequence>MATLKFYVNTAGFNYDLETSGSGLAFFGDSGFGESVAVGAYQGTTYVSDGSGATQGAQGKNIKWINACSGQIGAASSGIGLKAIPNYQSTLNVRFTHGTPIQTQNVELRIYDRSDINEPAVGVTTKVAEIIHTSQLQGPYGSGDECWIT</sequence>
<feature type="non-terminal residue" evidence="1">
    <location>
        <position position="149"/>
    </location>
</feature>
<dbReference type="AlphaFoldDB" id="A0A382EGT2"/>
<proteinExistence type="predicted"/>
<dbReference type="EMBL" id="UINC01044142">
    <property type="protein sequence ID" value="SVB49181.1"/>
    <property type="molecule type" value="Genomic_DNA"/>
</dbReference>
<reference evidence="1" key="1">
    <citation type="submission" date="2018-05" db="EMBL/GenBank/DDBJ databases">
        <authorList>
            <person name="Lanie J.A."/>
            <person name="Ng W.-L."/>
            <person name="Kazmierczak K.M."/>
            <person name="Andrzejewski T.M."/>
            <person name="Davidsen T.M."/>
            <person name="Wayne K.J."/>
            <person name="Tettelin H."/>
            <person name="Glass J.I."/>
            <person name="Rusch D."/>
            <person name="Podicherti R."/>
            <person name="Tsui H.-C.T."/>
            <person name="Winkler M.E."/>
        </authorList>
    </citation>
    <scope>NUCLEOTIDE SEQUENCE</scope>
</reference>
<name>A0A382EGT2_9ZZZZ</name>
<protein>
    <submittedName>
        <fullName evidence="1">Uncharacterized protein</fullName>
    </submittedName>
</protein>
<organism evidence="1">
    <name type="scientific">marine metagenome</name>
    <dbReference type="NCBI Taxonomy" id="408172"/>
    <lineage>
        <taxon>unclassified sequences</taxon>
        <taxon>metagenomes</taxon>
        <taxon>ecological metagenomes</taxon>
    </lineage>
</organism>
<accession>A0A382EGT2</accession>
<evidence type="ECO:0000313" key="1">
    <source>
        <dbReference type="EMBL" id="SVB49181.1"/>
    </source>
</evidence>